<gene>
    <name evidence="8" type="ORF">PSHT_14286</name>
</gene>
<reference evidence="9" key="2">
    <citation type="journal article" date="2018" name="BMC Genomics">
        <title>Genomic insights into host adaptation between the wheat stripe rust pathogen (Puccinia striiformis f. sp. tritici) and the barley stripe rust pathogen (Puccinia striiformis f. sp. hordei).</title>
        <authorList>
            <person name="Xia C."/>
            <person name="Wang M."/>
            <person name="Yin C."/>
            <person name="Cornejo O.E."/>
            <person name="Hulbert S.H."/>
            <person name="Chen X."/>
        </authorList>
    </citation>
    <scope>NUCLEOTIDE SEQUENCE [LARGE SCALE GENOMIC DNA]</scope>
    <source>
        <strain evidence="9">93TX-2</strain>
    </source>
</reference>
<dbReference type="InterPro" id="IPR008928">
    <property type="entry name" value="6-hairpin_glycosidase_sf"/>
</dbReference>
<sequence length="368" mass="39667">MYMDYAKYTGDTQFLDVVTGALVNTSYGAEQDLLGGSMSSTAATLLGRWNDDILWHTIGGAEIYGADSIMPGAKGPWIKLAQKTFDQTYQQWDDGCGGGIYWSRDRNGNSAPFKSLITQLEFVQQGARNYLETKNETAIAISKTALDWVFSSGLGNIQTGTLYDGMNVGECGKFTSHFWSYNYGSLLGALSWMHKATGNNTYLDLITPFYTHASEVFSDKYNNVITETCEPNVKCNRDQQGFKAVYVRNLAYTYREITADNTKNQIKTVIDASVAAMVANSSALLVAALGVHLSPEGGLLPKITAGQLVDTTNGAAGLGSGGTKNPGKIVSKPLSAASDLHVTFSTLFFGIILSAIATSSFSPFDILP</sequence>
<dbReference type="InterPro" id="IPR014480">
    <property type="entry name" value="Mannan-1_6-alpha_mannosidase"/>
</dbReference>
<dbReference type="Gene3D" id="1.50.10.20">
    <property type="match status" value="1"/>
</dbReference>
<evidence type="ECO:0000256" key="3">
    <source>
        <dbReference type="ARBA" id="ARBA00012350"/>
    </source>
</evidence>
<protein>
    <recommendedName>
        <fullName evidence="3">mannan endo-1,6-alpha-mannosidase</fullName>
        <ecNumber evidence="3">3.2.1.101</ecNumber>
    </recommendedName>
</protein>
<accession>A0A2S4ULF9</accession>
<evidence type="ECO:0000256" key="6">
    <source>
        <dbReference type="ARBA" id="ARBA00023180"/>
    </source>
</evidence>
<dbReference type="EC" id="3.2.1.101" evidence="3"/>
<dbReference type="GO" id="GO:0016052">
    <property type="term" value="P:carbohydrate catabolic process"/>
    <property type="evidence" value="ECO:0007669"/>
    <property type="project" value="InterPro"/>
</dbReference>
<dbReference type="VEuPathDB" id="FungiDB:PSHT_14286"/>
<name>A0A2S4ULF9_9BASI</name>
<dbReference type="GO" id="GO:0008496">
    <property type="term" value="F:mannan endo-1,6-alpha-mannosidase activity"/>
    <property type="evidence" value="ECO:0007669"/>
    <property type="project" value="UniProtKB-EC"/>
</dbReference>
<proteinExistence type="inferred from homology"/>
<dbReference type="AlphaFoldDB" id="A0A2S4ULF9"/>
<keyword evidence="4" id="KW-0732">Signal</keyword>
<dbReference type="Pfam" id="PF03663">
    <property type="entry name" value="Glyco_hydro_76"/>
    <property type="match status" value="1"/>
</dbReference>
<evidence type="ECO:0000256" key="1">
    <source>
        <dbReference type="ARBA" id="ARBA00001452"/>
    </source>
</evidence>
<dbReference type="GO" id="GO:0009272">
    <property type="term" value="P:fungal-type cell wall biogenesis"/>
    <property type="evidence" value="ECO:0007669"/>
    <property type="project" value="TreeGrafter"/>
</dbReference>
<evidence type="ECO:0000256" key="5">
    <source>
        <dbReference type="ARBA" id="ARBA00022801"/>
    </source>
</evidence>
<dbReference type="PANTHER" id="PTHR12145">
    <property type="entry name" value="MANNAN ENDO-1,6-ALPHA-MANNOSIDASE DCW1"/>
    <property type="match status" value="1"/>
</dbReference>
<comment type="catalytic activity">
    <reaction evidence="1">
        <text>Random hydrolysis of (1-&gt;6)-alpha-D-mannosidic linkages in unbranched (1-&gt;6)-mannans.</text>
        <dbReference type="EC" id="3.2.1.101"/>
    </reaction>
</comment>
<evidence type="ECO:0000256" key="7">
    <source>
        <dbReference type="ARBA" id="ARBA00023295"/>
    </source>
</evidence>
<dbReference type="SUPFAM" id="SSF48208">
    <property type="entry name" value="Six-hairpin glycosidases"/>
    <property type="match status" value="1"/>
</dbReference>
<comment type="similarity">
    <text evidence="2">Belongs to the glycosyl hydrolase 76 family.</text>
</comment>
<keyword evidence="9" id="KW-1185">Reference proteome</keyword>
<dbReference type="Proteomes" id="UP000238274">
    <property type="component" value="Unassembled WGS sequence"/>
</dbReference>
<keyword evidence="5" id="KW-0378">Hydrolase</keyword>
<dbReference type="EMBL" id="PKSM01000314">
    <property type="protein sequence ID" value="POV97964.1"/>
    <property type="molecule type" value="Genomic_DNA"/>
</dbReference>
<dbReference type="OrthoDB" id="9984024at2759"/>
<evidence type="ECO:0000256" key="2">
    <source>
        <dbReference type="ARBA" id="ARBA00009699"/>
    </source>
</evidence>
<dbReference type="InterPro" id="IPR005198">
    <property type="entry name" value="Glyco_hydro_76"/>
</dbReference>
<reference evidence="9" key="3">
    <citation type="journal article" date="2018" name="Mol. Plant Microbe Interact.">
        <title>Genome sequence resources for the wheat stripe rust pathogen (Puccinia striiformis f. sp. tritici) and the barley stripe rust pathogen (Puccinia striiformis f. sp. hordei).</title>
        <authorList>
            <person name="Xia C."/>
            <person name="Wang M."/>
            <person name="Yin C."/>
            <person name="Cornejo O.E."/>
            <person name="Hulbert S.H."/>
            <person name="Chen X."/>
        </authorList>
    </citation>
    <scope>NUCLEOTIDE SEQUENCE [LARGE SCALE GENOMIC DNA]</scope>
    <source>
        <strain evidence="9">93TX-2</strain>
    </source>
</reference>
<evidence type="ECO:0000313" key="8">
    <source>
        <dbReference type="EMBL" id="POV97964.1"/>
    </source>
</evidence>
<comment type="caution">
    <text evidence="8">The sequence shown here is derived from an EMBL/GenBank/DDBJ whole genome shotgun (WGS) entry which is preliminary data.</text>
</comment>
<organism evidence="8 9">
    <name type="scientific">Puccinia striiformis</name>
    <dbReference type="NCBI Taxonomy" id="27350"/>
    <lineage>
        <taxon>Eukaryota</taxon>
        <taxon>Fungi</taxon>
        <taxon>Dikarya</taxon>
        <taxon>Basidiomycota</taxon>
        <taxon>Pucciniomycotina</taxon>
        <taxon>Pucciniomycetes</taxon>
        <taxon>Pucciniales</taxon>
        <taxon>Pucciniaceae</taxon>
        <taxon>Puccinia</taxon>
    </lineage>
</organism>
<reference evidence="8 9" key="1">
    <citation type="submission" date="2017-12" db="EMBL/GenBank/DDBJ databases">
        <title>Gene loss provides genomic basis for host adaptation in cereal stripe rust fungi.</title>
        <authorList>
            <person name="Xia C."/>
        </authorList>
    </citation>
    <scope>NUCLEOTIDE SEQUENCE [LARGE SCALE GENOMIC DNA]</scope>
    <source>
        <strain evidence="8 9">93TX-2</strain>
    </source>
</reference>
<dbReference type="PANTHER" id="PTHR12145:SF36">
    <property type="entry name" value="MANNAN ENDO-1,6-ALPHA-MANNOSIDASE DCW1"/>
    <property type="match status" value="1"/>
</dbReference>
<evidence type="ECO:0000256" key="4">
    <source>
        <dbReference type="ARBA" id="ARBA00022729"/>
    </source>
</evidence>
<keyword evidence="6" id="KW-0325">Glycoprotein</keyword>
<dbReference type="VEuPathDB" id="FungiDB:PSTT_08749"/>
<keyword evidence="7" id="KW-0326">Glycosidase</keyword>
<evidence type="ECO:0000313" key="9">
    <source>
        <dbReference type="Proteomes" id="UP000238274"/>
    </source>
</evidence>